<keyword evidence="12" id="KW-0456">Lyase</keyword>
<protein>
    <recommendedName>
        <fullName evidence="5">3-dehydroquinate synthase</fullName>
        <ecNumber evidence="5">4.2.3.4</ecNumber>
    </recommendedName>
</protein>
<organism evidence="15">
    <name type="scientific">marine metagenome</name>
    <dbReference type="NCBI Taxonomy" id="408172"/>
    <lineage>
        <taxon>unclassified sequences</taxon>
        <taxon>metagenomes</taxon>
        <taxon>ecological metagenomes</taxon>
    </lineage>
</organism>
<dbReference type="InterPro" id="IPR056179">
    <property type="entry name" value="DHQS_C"/>
</dbReference>
<comment type="pathway">
    <text evidence="4">Metabolic intermediate biosynthesis; chorismate biosynthesis; chorismate from D-erythrose 4-phosphate and phosphoenolpyruvate: step 2/7.</text>
</comment>
<dbReference type="GO" id="GO:0005737">
    <property type="term" value="C:cytoplasm"/>
    <property type="evidence" value="ECO:0007669"/>
    <property type="project" value="InterPro"/>
</dbReference>
<dbReference type="SUPFAM" id="SSF56796">
    <property type="entry name" value="Dehydroquinate synthase-like"/>
    <property type="match status" value="1"/>
</dbReference>
<dbReference type="InterPro" id="IPR050071">
    <property type="entry name" value="Dehydroquinate_synthase"/>
</dbReference>
<dbReference type="CDD" id="cd08195">
    <property type="entry name" value="DHQS"/>
    <property type="match status" value="1"/>
</dbReference>
<dbReference type="InterPro" id="IPR030960">
    <property type="entry name" value="DHQS/DOIS_N"/>
</dbReference>
<dbReference type="EMBL" id="UINC01163017">
    <property type="protein sequence ID" value="SVD63089.1"/>
    <property type="molecule type" value="Genomic_DNA"/>
</dbReference>
<name>A0A382WWS9_9ZZZZ</name>
<evidence type="ECO:0000256" key="9">
    <source>
        <dbReference type="ARBA" id="ARBA00022833"/>
    </source>
</evidence>
<comment type="cofactor">
    <cofactor evidence="3">
        <name>Zn(2+)</name>
        <dbReference type="ChEBI" id="CHEBI:29105"/>
    </cofactor>
</comment>
<evidence type="ECO:0000256" key="12">
    <source>
        <dbReference type="ARBA" id="ARBA00023239"/>
    </source>
</evidence>
<proteinExistence type="predicted"/>
<comment type="cofactor">
    <cofactor evidence="2">
        <name>NAD(+)</name>
        <dbReference type="ChEBI" id="CHEBI:57540"/>
    </cofactor>
</comment>
<dbReference type="GO" id="GO:0009073">
    <property type="term" value="P:aromatic amino acid family biosynthetic process"/>
    <property type="evidence" value="ECO:0007669"/>
    <property type="project" value="UniProtKB-KW"/>
</dbReference>
<evidence type="ECO:0000256" key="4">
    <source>
        <dbReference type="ARBA" id="ARBA00004661"/>
    </source>
</evidence>
<dbReference type="InterPro" id="IPR016037">
    <property type="entry name" value="DHQ_synth_AroB"/>
</dbReference>
<feature type="non-terminal residue" evidence="15">
    <location>
        <position position="274"/>
    </location>
</feature>
<accession>A0A382WWS9</accession>
<reference evidence="15" key="1">
    <citation type="submission" date="2018-05" db="EMBL/GenBank/DDBJ databases">
        <authorList>
            <person name="Lanie J.A."/>
            <person name="Ng W.-L."/>
            <person name="Kazmierczak K.M."/>
            <person name="Andrzejewski T.M."/>
            <person name="Davidsen T.M."/>
            <person name="Wayne K.J."/>
            <person name="Tettelin H."/>
            <person name="Glass J.I."/>
            <person name="Rusch D."/>
            <person name="Podicherti R."/>
            <person name="Tsui H.-C.T."/>
            <person name="Winkler M.E."/>
        </authorList>
    </citation>
    <scope>NUCLEOTIDE SEQUENCE</scope>
</reference>
<evidence type="ECO:0000259" key="14">
    <source>
        <dbReference type="Pfam" id="PF24621"/>
    </source>
</evidence>
<keyword evidence="7" id="KW-0479">Metal-binding</keyword>
<evidence type="ECO:0000256" key="5">
    <source>
        <dbReference type="ARBA" id="ARBA00013031"/>
    </source>
</evidence>
<evidence type="ECO:0000256" key="7">
    <source>
        <dbReference type="ARBA" id="ARBA00022723"/>
    </source>
</evidence>
<dbReference type="Gene3D" id="3.40.50.1970">
    <property type="match status" value="1"/>
</dbReference>
<evidence type="ECO:0000256" key="10">
    <source>
        <dbReference type="ARBA" id="ARBA00023027"/>
    </source>
</evidence>
<evidence type="ECO:0000259" key="13">
    <source>
        <dbReference type="Pfam" id="PF01761"/>
    </source>
</evidence>
<dbReference type="PANTHER" id="PTHR43622">
    <property type="entry name" value="3-DEHYDROQUINATE SYNTHASE"/>
    <property type="match status" value="1"/>
</dbReference>
<dbReference type="FunFam" id="3.40.50.1970:FF:000007">
    <property type="entry name" value="Pentafunctional AROM polypeptide"/>
    <property type="match status" value="1"/>
</dbReference>
<dbReference type="PANTHER" id="PTHR43622:SF7">
    <property type="entry name" value="3-DEHYDROQUINATE SYNTHASE, CHLOROPLASTIC"/>
    <property type="match status" value="1"/>
</dbReference>
<keyword evidence="6" id="KW-0028">Amino-acid biosynthesis</keyword>
<keyword evidence="8" id="KW-0547">Nucleotide-binding</keyword>
<evidence type="ECO:0000256" key="3">
    <source>
        <dbReference type="ARBA" id="ARBA00001947"/>
    </source>
</evidence>
<feature type="non-terminal residue" evidence="15">
    <location>
        <position position="1"/>
    </location>
</feature>
<evidence type="ECO:0000256" key="11">
    <source>
        <dbReference type="ARBA" id="ARBA00023141"/>
    </source>
</evidence>
<sequence length="274" mass="29470">TSSWIIISQPSILELLGPRLKARSLDSYEIIVSEGESAKDLDEYRSVISKMIEIGCDRSSTILALGGGVVGDLAGFVAATYMRGIDFIQIPTTLLGMVDSAIGGKTGINLPEGKNMVGAFHQPKAVLIDPTILESLPREEAISGLAEVIKYGAIQDRDFLTWVSSELDDIKTFDFESAITRCCAIKADVVSQDEREGGLRRILNFGHTIGHAIEAHMGYGDVRHGEAVAYGMNCAAWISEQLGILPAADRRILSDTIAKLSLAAPPPLDQDAIL</sequence>
<comment type="catalytic activity">
    <reaction evidence="1">
        <text>7-phospho-2-dehydro-3-deoxy-D-arabino-heptonate = 3-dehydroquinate + phosphate</text>
        <dbReference type="Rhea" id="RHEA:21968"/>
        <dbReference type="ChEBI" id="CHEBI:32364"/>
        <dbReference type="ChEBI" id="CHEBI:43474"/>
        <dbReference type="ChEBI" id="CHEBI:58394"/>
        <dbReference type="EC" id="4.2.3.4"/>
    </reaction>
</comment>
<dbReference type="Pfam" id="PF24621">
    <property type="entry name" value="DHQS_C"/>
    <property type="match status" value="1"/>
</dbReference>
<gene>
    <name evidence="15" type="ORF">METZ01_LOCUS415943</name>
</gene>
<dbReference type="GO" id="GO:0000166">
    <property type="term" value="F:nucleotide binding"/>
    <property type="evidence" value="ECO:0007669"/>
    <property type="project" value="UniProtKB-KW"/>
</dbReference>
<feature type="domain" description="3-dehydroquinate synthase N-terminal" evidence="13">
    <location>
        <begin position="30"/>
        <end position="141"/>
    </location>
</feature>
<dbReference type="AlphaFoldDB" id="A0A382WWS9"/>
<keyword evidence="10" id="KW-0520">NAD</keyword>
<feature type="domain" description="3-dehydroquinate synthase C-terminal" evidence="14">
    <location>
        <begin position="144"/>
        <end position="264"/>
    </location>
</feature>
<evidence type="ECO:0000256" key="8">
    <source>
        <dbReference type="ARBA" id="ARBA00022741"/>
    </source>
</evidence>
<dbReference type="Gene3D" id="1.20.1090.10">
    <property type="entry name" value="Dehydroquinate synthase-like - alpha domain"/>
    <property type="match status" value="1"/>
</dbReference>
<dbReference type="EC" id="4.2.3.4" evidence="5"/>
<dbReference type="Pfam" id="PF01761">
    <property type="entry name" value="DHQ_synthase"/>
    <property type="match status" value="1"/>
</dbReference>
<dbReference type="GO" id="GO:0046872">
    <property type="term" value="F:metal ion binding"/>
    <property type="evidence" value="ECO:0007669"/>
    <property type="project" value="UniProtKB-KW"/>
</dbReference>
<evidence type="ECO:0000256" key="6">
    <source>
        <dbReference type="ARBA" id="ARBA00022605"/>
    </source>
</evidence>
<dbReference type="GO" id="GO:0008652">
    <property type="term" value="P:amino acid biosynthetic process"/>
    <property type="evidence" value="ECO:0007669"/>
    <property type="project" value="UniProtKB-KW"/>
</dbReference>
<evidence type="ECO:0000256" key="1">
    <source>
        <dbReference type="ARBA" id="ARBA00001393"/>
    </source>
</evidence>
<evidence type="ECO:0000313" key="15">
    <source>
        <dbReference type="EMBL" id="SVD63089.1"/>
    </source>
</evidence>
<dbReference type="NCBIfam" id="TIGR01357">
    <property type="entry name" value="aroB"/>
    <property type="match status" value="1"/>
</dbReference>
<evidence type="ECO:0000256" key="2">
    <source>
        <dbReference type="ARBA" id="ARBA00001911"/>
    </source>
</evidence>
<keyword evidence="11" id="KW-0057">Aromatic amino acid biosynthesis</keyword>
<dbReference type="GO" id="GO:0003856">
    <property type="term" value="F:3-dehydroquinate synthase activity"/>
    <property type="evidence" value="ECO:0007669"/>
    <property type="project" value="UniProtKB-EC"/>
</dbReference>
<keyword evidence="9" id="KW-0862">Zinc</keyword>